<evidence type="ECO:0000259" key="1">
    <source>
        <dbReference type="Pfam" id="PF03478"/>
    </source>
</evidence>
<feature type="domain" description="KIB1-4 beta-propeller" evidence="1">
    <location>
        <begin position="75"/>
        <end position="214"/>
    </location>
</feature>
<dbReference type="PANTHER" id="PTHR44259">
    <property type="entry name" value="OS07G0183000 PROTEIN-RELATED"/>
    <property type="match status" value="1"/>
</dbReference>
<proteinExistence type="predicted"/>
<accession>A0A5C7H0C8</accession>
<dbReference type="OrthoDB" id="642536at2759"/>
<comment type="caution">
    <text evidence="2">The sequence shown here is derived from an EMBL/GenBank/DDBJ whole genome shotgun (WGS) entry which is preliminary data.</text>
</comment>
<name>A0A5C7H0C8_9ROSI</name>
<evidence type="ECO:0000313" key="2">
    <source>
        <dbReference type="EMBL" id="TXG50257.1"/>
    </source>
</evidence>
<dbReference type="Pfam" id="PF03478">
    <property type="entry name" value="Beta-prop_KIB1-4"/>
    <property type="match status" value="1"/>
</dbReference>
<dbReference type="AlphaFoldDB" id="A0A5C7H0C8"/>
<dbReference type="InterPro" id="IPR050942">
    <property type="entry name" value="F-box_BR-signaling"/>
</dbReference>
<dbReference type="PANTHER" id="PTHR44259:SF108">
    <property type="entry name" value="F-BOX PROTEIN SKIP23-LIKE"/>
    <property type="match status" value="1"/>
</dbReference>
<keyword evidence="3" id="KW-1185">Reference proteome</keyword>
<dbReference type="InterPro" id="IPR005174">
    <property type="entry name" value="KIB1-4_b-propeller"/>
</dbReference>
<evidence type="ECO:0000313" key="3">
    <source>
        <dbReference type="Proteomes" id="UP000323000"/>
    </source>
</evidence>
<gene>
    <name evidence="2" type="ORF">EZV62_022781</name>
</gene>
<reference evidence="3" key="1">
    <citation type="journal article" date="2019" name="Gigascience">
        <title>De novo genome assembly of the endangered Acer yangbiense, a plant species with extremely small populations endemic to Yunnan Province, China.</title>
        <authorList>
            <person name="Yang J."/>
            <person name="Wariss H.M."/>
            <person name="Tao L."/>
            <person name="Zhang R."/>
            <person name="Yun Q."/>
            <person name="Hollingsworth P."/>
            <person name="Dao Z."/>
            <person name="Luo G."/>
            <person name="Guo H."/>
            <person name="Ma Y."/>
            <person name="Sun W."/>
        </authorList>
    </citation>
    <scope>NUCLEOTIDE SEQUENCE [LARGE SCALE GENOMIC DNA]</scope>
    <source>
        <strain evidence="3">cv. Malutang</strain>
    </source>
</reference>
<sequence length="235" mass="26469">MAKVNVNGVVEGIGKQLKLSGDSLVLSKDLKLLRLWRSAASKKNSRFRASSVVPWLMLPPKEKGSDVCSFFSLSKAIDIKSDNTVVAKRVVADLPPELVPLAFCKKFYLVESAGKILVVGRRLRYERTQTYADYGTTAFRVVEVDLSRNENEWSPVENLGNRALFVGDNSSLSVQVFDNSNFKPNCIYFTDDWKDQYFSSRFPEGVGRDMGIYNLQDGSIERIETRFTSMAKGFH</sequence>
<dbReference type="EMBL" id="VAHF01000011">
    <property type="protein sequence ID" value="TXG50257.1"/>
    <property type="molecule type" value="Genomic_DNA"/>
</dbReference>
<protein>
    <recommendedName>
        <fullName evidence="1">KIB1-4 beta-propeller domain-containing protein</fullName>
    </recommendedName>
</protein>
<dbReference type="Proteomes" id="UP000323000">
    <property type="component" value="Chromosome 11"/>
</dbReference>
<organism evidence="2 3">
    <name type="scientific">Acer yangbiense</name>
    <dbReference type="NCBI Taxonomy" id="1000413"/>
    <lineage>
        <taxon>Eukaryota</taxon>
        <taxon>Viridiplantae</taxon>
        <taxon>Streptophyta</taxon>
        <taxon>Embryophyta</taxon>
        <taxon>Tracheophyta</taxon>
        <taxon>Spermatophyta</taxon>
        <taxon>Magnoliopsida</taxon>
        <taxon>eudicotyledons</taxon>
        <taxon>Gunneridae</taxon>
        <taxon>Pentapetalae</taxon>
        <taxon>rosids</taxon>
        <taxon>malvids</taxon>
        <taxon>Sapindales</taxon>
        <taxon>Sapindaceae</taxon>
        <taxon>Hippocastanoideae</taxon>
        <taxon>Acereae</taxon>
        <taxon>Acer</taxon>
    </lineage>
</organism>